<dbReference type="Pfam" id="PF18596">
    <property type="entry name" value="Sld7_C"/>
    <property type="match status" value="1"/>
</dbReference>
<feature type="region of interest" description="Disordered" evidence="1">
    <location>
        <begin position="161"/>
        <end position="189"/>
    </location>
</feature>
<evidence type="ECO:0000313" key="3">
    <source>
        <dbReference type="EMBL" id="KAJ7647860.1"/>
    </source>
</evidence>
<feature type="domain" description="Sld7 C-terminal" evidence="2">
    <location>
        <begin position="274"/>
        <end position="330"/>
    </location>
</feature>
<proteinExistence type="predicted"/>
<dbReference type="AlphaFoldDB" id="A0AAD7CGB5"/>
<sequence length="350" mass="38332">MSKSQPNINIIQPTPPRASPFRLLYRGALSLPDSHLLLDGLTFSARLDTTSPGHKLLDNPLALALESMRGRPSLRWIGLTKLSDIYTDETGGITMDVHPSATLSRIYFENTFCLDPSSSSQSGIKVALGDSDGPETTHMVIFARPQGIELQLVVARITPAPLPTAPRLPRPDDPTPRRPPLRFDRSASLGGGTMFAKKRSASTLANLGSGVRLGVESSGSFKVPEMPIARSAKGKEREIIPIEEDVFGEGAVVENKGKRKRTEDWEVESQMEKANKTIIKQSALHAMGIPKTHPEYKDVYGAVYRGVGFAMRAEMKKSAVDLKQVERLVKLHWSMYAPVDARPSKGQSKP</sequence>
<evidence type="ECO:0000256" key="1">
    <source>
        <dbReference type="SAM" id="MobiDB-lite"/>
    </source>
</evidence>
<protein>
    <recommendedName>
        <fullName evidence="2">Sld7 C-terminal domain-containing protein</fullName>
    </recommendedName>
</protein>
<evidence type="ECO:0000259" key="2">
    <source>
        <dbReference type="Pfam" id="PF18596"/>
    </source>
</evidence>
<dbReference type="InterPro" id="IPR041260">
    <property type="entry name" value="Sld7_C"/>
</dbReference>
<evidence type="ECO:0000313" key="4">
    <source>
        <dbReference type="Proteomes" id="UP001221142"/>
    </source>
</evidence>
<name>A0AAD7CGB5_9AGAR</name>
<feature type="compositionally biased region" description="Basic and acidic residues" evidence="1">
    <location>
        <begin position="169"/>
        <end position="185"/>
    </location>
</feature>
<dbReference type="EMBL" id="JARKIF010000002">
    <property type="protein sequence ID" value="KAJ7647860.1"/>
    <property type="molecule type" value="Genomic_DNA"/>
</dbReference>
<organism evidence="3 4">
    <name type="scientific">Roridomyces roridus</name>
    <dbReference type="NCBI Taxonomy" id="1738132"/>
    <lineage>
        <taxon>Eukaryota</taxon>
        <taxon>Fungi</taxon>
        <taxon>Dikarya</taxon>
        <taxon>Basidiomycota</taxon>
        <taxon>Agaricomycotina</taxon>
        <taxon>Agaricomycetes</taxon>
        <taxon>Agaricomycetidae</taxon>
        <taxon>Agaricales</taxon>
        <taxon>Marasmiineae</taxon>
        <taxon>Mycenaceae</taxon>
        <taxon>Roridomyces</taxon>
    </lineage>
</organism>
<accession>A0AAD7CGB5</accession>
<reference evidence="3" key="1">
    <citation type="submission" date="2023-03" db="EMBL/GenBank/DDBJ databases">
        <title>Massive genome expansion in bonnet fungi (Mycena s.s.) driven by repeated elements and novel gene families across ecological guilds.</title>
        <authorList>
            <consortium name="Lawrence Berkeley National Laboratory"/>
            <person name="Harder C.B."/>
            <person name="Miyauchi S."/>
            <person name="Viragh M."/>
            <person name="Kuo A."/>
            <person name="Thoen E."/>
            <person name="Andreopoulos B."/>
            <person name="Lu D."/>
            <person name="Skrede I."/>
            <person name="Drula E."/>
            <person name="Henrissat B."/>
            <person name="Morin E."/>
            <person name="Kohler A."/>
            <person name="Barry K."/>
            <person name="LaButti K."/>
            <person name="Morin E."/>
            <person name="Salamov A."/>
            <person name="Lipzen A."/>
            <person name="Mereny Z."/>
            <person name="Hegedus B."/>
            <person name="Baldrian P."/>
            <person name="Stursova M."/>
            <person name="Weitz H."/>
            <person name="Taylor A."/>
            <person name="Grigoriev I.V."/>
            <person name="Nagy L.G."/>
            <person name="Martin F."/>
            <person name="Kauserud H."/>
        </authorList>
    </citation>
    <scope>NUCLEOTIDE SEQUENCE</scope>
    <source>
        <strain evidence="3">9284</strain>
    </source>
</reference>
<comment type="caution">
    <text evidence="3">The sequence shown here is derived from an EMBL/GenBank/DDBJ whole genome shotgun (WGS) entry which is preliminary data.</text>
</comment>
<gene>
    <name evidence="3" type="ORF">FB45DRAFT_1052271</name>
</gene>
<keyword evidence="4" id="KW-1185">Reference proteome</keyword>
<dbReference type="Proteomes" id="UP001221142">
    <property type="component" value="Unassembled WGS sequence"/>
</dbReference>